<dbReference type="SUPFAM" id="SSF55729">
    <property type="entry name" value="Acyl-CoA N-acyltransferases (Nat)"/>
    <property type="match status" value="1"/>
</dbReference>
<dbReference type="RefSeq" id="WP_172237109.1">
    <property type="nucleotide sequence ID" value="NZ_JABFDP010000014.1"/>
</dbReference>
<evidence type="ECO:0000313" key="1">
    <source>
        <dbReference type="EMBL" id="MBR1136730.1"/>
    </source>
</evidence>
<accession>A0ABS5G5Y2</accession>
<comment type="caution">
    <text evidence="1">The sequence shown here is derived from an EMBL/GenBank/DDBJ whole genome shotgun (WGS) entry which is preliminary data.</text>
</comment>
<protein>
    <recommendedName>
        <fullName evidence="3">N-acetyltransferase domain-containing protein</fullName>
    </recommendedName>
</protein>
<sequence length="213" mass="23787">MQNTRFGSTESTRRHQLDMLPRTDLVAARPVTPDRLGELAALARREIPGVRASEQDLAEFLRHDPNSIFVLCRGRNLLGGIAFLYLNCAGLDALLLDEFSLYDPPRKYLARPDEDVAAIYVWALVAQGRGAVGLGNVADILRGPRFRAADYYAQPSSSDGRAFLGALGFTPVPSFQPDLWWYQRPWNRLHQVIAPSLQLVETFSERGAADARY</sequence>
<organism evidence="1 2">
    <name type="scientific">Bradyrhizobium denitrificans</name>
    <dbReference type="NCBI Taxonomy" id="2734912"/>
    <lineage>
        <taxon>Bacteria</taxon>
        <taxon>Pseudomonadati</taxon>
        <taxon>Pseudomonadota</taxon>
        <taxon>Alphaproteobacteria</taxon>
        <taxon>Hyphomicrobiales</taxon>
        <taxon>Nitrobacteraceae</taxon>
        <taxon>Bradyrhizobium</taxon>
    </lineage>
</organism>
<evidence type="ECO:0008006" key="3">
    <source>
        <dbReference type="Google" id="ProtNLM"/>
    </source>
</evidence>
<dbReference type="Proteomes" id="UP001314635">
    <property type="component" value="Unassembled WGS sequence"/>
</dbReference>
<dbReference type="EMBL" id="JAFCLK010000011">
    <property type="protein sequence ID" value="MBR1136730.1"/>
    <property type="molecule type" value="Genomic_DNA"/>
</dbReference>
<gene>
    <name evidence="1" type="ORF">JQ619_13210</name>
</gene>
<name>A0ABS5G5Y2_9BRAD</name>
<dbReference type="InterPro" id="IPR016181">
    <property type="entry name" value="Acyl_CoA_acyltransferase"/>
</dbReference>
<evidence type="ECO:0000313" key="2">
    <source>
        <dbReference type="Proteomes" id="UP001314635"/>
    </source>
</evidence>
<keyword evidence="2" id="KW-1185">Reference proteome</keyword>
<reference evidence="2" key="1">
    <citation type="journal article" date="2021" name="ISME J.">
        <title>Evolutionary origin and ecological implication of a unique nif island in free-living Bradyrhizobium lineages.</title>
        <authorList>
            <person name="Tao J."/>
        </authorList>
    </citation>
    <scope>NUCLEOTIDE SEQUENCE [LARGE SCALE GENOMIC DNA]</scope>
    <source>
        <strain evidence="2">SZCCT0094</strain>
    </source>
</reference>
<proteinExistence type="predicted"/>